<keyword evidence="9 18" id="KW-0863">Zinc-finger</keyword>
<feature type="compositionally biased region" description="Pro residues" evidence="19">
    <location>
        <begin position="245"/>
        <end position="257"/>
    </location>
</feature>
<evidence type="ECO:0000259" key="20">
    <source>
        <dbReference type="PROSITE" id="PS50982"/>
    </source>
</evidence>
<evidence type="ECO:0000256" key="11">
    <source>
        <dbReference type="ARBA" id="ARBA00022843"/>
    </source>
</evidence>
<keyword evidence="8" id="KW-0677">Repeat</keyword>
<dbReference type="GO" id="GO:0005694">
    <property type="term" value="C:chromosome"/>
    <property type="evidence" value="ECO:0007669"/>
    <property type="project" value="UniProtKB-SubCell"/>
</dbReference>
<keyword evidence="23" id="KW-1185">Reference proteome</keyword>
<evidence type="ECO:0000256" key="10">
    <source>
        <dbReference type="ARBA" id="ARBA00022833"/>
    </source>
</evidence>
<dbReference type="Proteomes" id="UP000233160">
    <property type="component" value="Unassembled WGS sequence"/>
</dbReference>
<evidence type="ECO:0000256" key="12">
    <source>
        <dbReference type="ARBA" id="ARBA00023015"/>
    </source>
</evidence>
<protein>
    <recommendedName>
        <fullName evidence="16">Methyl-CpG-binding domain protein 1</fullName>
    </recommendedName>
    <alternativeName>
        <fullName evidence="17">Methyl-CpG-binding protein MBD1</fullName>
    </alternativeName>
</protein>
<organism evidence="22 23">
    <name type="scientific">Propithecus coquereli</name>
    <name type="common">Coquerel's sifaka</name>
    <name type="synonym">Propithecus verreauxi coquereli</name>
    <dbReference type="NCBI Taxonomy" id="379532"/>
    <lineage>
        <taxon>Eukaryota</taxon>
        <taxon>Metazoa</taxon>
        <taxon>Chordata</taxon>
        <taxon>Craniata</taxon>
        <taxon>Vertebrata</taxon>
        <taxon>Euteleostomi</taxon>
        <taxon>Mammalia</taxon>
        <taxon>Eutheria</taxon>
        <taxon>Euarchontoglires</taxon>
        <taxon>Primates</taxon>
        <taxon>Strepsirrhini</taxon>
        <taxon>Lemuriformes</taxon>
        <taxon>Indriidae</taxon>
        <taxon>Propithecus</taxon>
    </lineage>
</organism>
<dbReference type="FunFam" id="3.30.890.10:FF:000001">
    <property type="entry name" value="methyl-CpG-binding domain protein 1 isoform X7"/>
    <property type="match status" value="1"/>
</dbReference>
<evidence type="ECO:0000313" key="23">
    <source>
        <dbReference type="Proteomes" id="UP000233160"/>
    </source>
</evidence>
<feature type="compositionally biased region" description="Basic residues" evidence="19">
    <location>
        <begin position="359"/>
        <end position="372"/>
    </location>
</feature>
<dbReference type="PROSITE" id="PS51058">
    <property type="entry name" value="ZF_CXXC"/>
    <property type="match status" value="2"/>
</dbReference>
<evidence type="ECO:0000256" key="19">
    <source>
        <dbReference type="SAM" id="MobiDB-lite"/>
    </source>
</evidence>
<evidence type="ECO:0000256" key="15">
    <source>
        <dbReference type="ARBA" id="ARBA00023242"/>
    </source>
</evidence>
<keyword evidence="13" id="KW-0238">DNA-binding</keyword>
<dbReference type="GO" id="GO:0016363">
    <property type="term" value="C:nuclear matrix"/>
    <property type="evidence" value="ECO:0007669"/>
    <property type="project" value="UniProtKB-SubCell"/>
</dbReference>
<keyword evidence="15" id="KW-0539">Nucleus</keyword>
<dbReference type="GeneTree" id="ENSGT00950000183005"/>
<keyword evidence="10" id="KW-0862">Zinc</keyword>
<keyword evidence="7" id="KW-0479">Metal-binding</keyword>
<evidence type="ECO:0000256" key="7">
    <source>
        <dbReference type="ARBA" id="ARBA00022723"/>
    </source>
</evidence>
<dbReference type="SMART" id="SM00391">
    <property type="entry name" value="MBD"/>
    <property type="match status" value="1"/>
</dbReference>
<evidence type="ECO:0000256" key="13">
    <source>
        <dbReference type="ARBA" id="ARBA00023125"/>
    </source>
</evidence>
<feature type="compositionally biased region" description="Basic residues" evidence="19">
    <location>
        <begin position="83"/>
        <end position="99"/>
    </location>
</feature>
<dbReference type="InterPro" id="IPR001739">
    <property type="entry name" value="Methyl_CpG_DNA-bd"/>
</dbReference>
<evidence type="ECO:0000256" key="8">
    <source>
        <dbReference type="ARBA" id="ARBA00022737"/>
    </source>
</evidence>
<evidence type="ECO:0000256" key="14">
    <source>
        <dbReference type="ARBA" id="ARBA00023163"/>
    </source>
</evidence>
<dbReference type="CDD" id="cd01396">
    <property type="entry name" value="MeCP2_MBD"/>
    <property type="match status" value="1"/>
</dbReference>
<dbReference type="GO" id="GO:0008270">
    <property type="term" value="F:zinc ion binding"/>
    <property type="evidence" value="ECO:0007669"/>
    <property type="project" value="UniProtKB-KW"/>
</dbReference>
<keyword evidence="14" id="KW-0804">Transcription</keyword>
<feature type="domain" description="CXXC-type" evidence="21">
    <location>
        <begin position="286"/>
        <end position="334"/>
    </location>
</feature>
<evidence type="ECO:0000256" key="9">
    <source>
        <dbReference type="ARBA" id="ARBA00022771"/>
    </source>
</evidence>
<dbReference type="PANTHER" id="PTHR12396:SF57">
    <property type="entry name" value="METHYL-CPG-BINDING DOMAIN PROTEIN 1"/>
    <property type="match status" value="1"/>
</dbReference>
<feature type="region of interest" description="Disordered" evidence="19">
    <location>
        <begin position="483"/>
        <end position="529"/>
    </location>
</feature>
<keyword evidence="11" id="KW-0832">Ubl conjugation</keyword>
<evidence type="ECO:0000259" key="21">
    <source>
        <dbReference type="PROSITE" id="PS51058"/>
    </source>
</evidence>
<feature type="region of interest" description="Disordered" evidence="19">
    <location>
        <begin position="75"/>
        <end position="131"/>
    </location>
</feature>
<reference evidence="22" key="1">
    <citation type="submission" date="2025-08" db="UniProtKB">
        <authorList>
            <consortium name="Ensembl"/>
        </authorList>
    </citation>
    <scope>IDENTIFICATION</scope>
</reference>
<keyword evidence="4" id="KW-0158">Chromosome</keyword>
<dbReference type="PANTHER" id="PTHR12396">
    <property type="entry name" value="METHYL-CPG BINDING PROTEIN, MBD"/>
    <property type="match status" value="1"/>
</dbReference>
<evidence type="ECO:0000256" key="5">
    <source>
        <dbReference type="ARBA" id="ARBA00022499"/>
    </source>
</evidence>
<keyword evidence="12" id="KW-0805">Transcription regulation</keyword>
<dbReference type="SUPFAM" id="SSF54171">
    <property type="entry name" value="DNA-binding domain"/>
    <property type="match status" value="1"/>
</dbReference>
<evidence type="ECO:0000256" key="16">
    <source>
        <dbReference type="ARBA" id="ARBA00069818"/>
    </source>
</evidence>
<evidence type="ECO:0000256" key="17">
    <source>
        <dbReference type="ARBA" id="ARBA00076705"/>
    </source>
</evidence>
<evidence type="ECO:0000256" key="3">
    <source>
        <dbReference type="ARBA" id="ARBA00004324"/>
    </source>
</evidence>
<dbReference type="GO" id="GO:0016607">
    <property type="term" value="C:nuclear speck"/>
    <property type="evidence" value="ECO:0007669"/>
    <property type="project" value="UniProtKB-SubCell"/>
</dbReference>
<accession>A0A2K6ERC9</accession>
<evidence type="ECO:0000256" key="1">
    <source>
        <dbReference type="ARBA" id="ARBA00004109"/>
    </source>
</evidence>
<dbReference type="InterPro" id="IPR016177">
    <property type="entry name" value="DNA-bd_dom_sf"/>
</dbReference>
<name>A0A2K6ERC9_PROCO</name>
<evidence type="ECO:0000256" key="2">
    <source>
        <dbReference type="ARBA" id="ARBA00004286"/>
    </source>
</evidence>
<keyword evidence="5" id="KW-1017">Isopeptide bond</keyword>
<dbReference type="Gene3D" id="3.30.890.10">
    <property type="entry name" value="Methyl-cpg-binding Protein 2, Chain A"/>
    <property type="match status" value="1"/>
</dbReference>
<evidence type="ECO:0000256" key="6">
    <source>
        <dbReference type="ARBA" id="ARBA00022553"/>
    </source>
</evidence>
<feature type="domain" description="MBD" evidence="20">
    <location>
        <begin position="1"/>
        <end position="69"/>
    </location>
</feature>
<gene>
    <name evidence="22" type="primary">MBD1</name>
</gene>
<keyword evidence="6" id="KW-0597">Phosphoprotein</keyword>
<dbReference type="AlphaFoldDB" id="A0A2K6ERC9"/>
<reference evidence="22" key="2">
    <citation type="submission" date="2025-09" db="UniProtKB">
        <authorList>
            <consortium name="Ensembl"/>
        </authorList>
    </citation>
    <scope>IDENTIFICATION</scope>
</reference>
<dbReference type="PROSITE" id="PS50982">
    <property type="entry name" value="MBD"/>
    <property type="match status" value="1"/>
</dbReference>
<sequence>MAEDWLDCPALGPGWKRREVFRKSGATCGRSDTYYQSPTGDRIRSKVELTRYLGPTCDLTLFDFKQGILCHPVPKGHSVAIPSKKRKKPSKPAKTKKHQVGPQKNEVRKEAPRDETKADTDTAPAPAPAPASFPAPGCCENCGISFSGDGTRRQRLKTLCKDCRAQRIAFNREQRMFKSRGCGVCRGCQTQEDCGRCRICLRPPRPGLRRQWKCVQRRCLWGKHGRRRGRCDSKKAARRQSRAQPLPPPPPSQPPEPTELHPRTLAPSPPAEFIYYCVEEDELPYTNRRQNRKCGACAACLRRMDCGRCDFCCDKPKFGGSNQKRQKCRWRQCLQFAMKRLLPSVWSESEDGAGSPPPYRRRKRTSSARRPRLGPTLKNPLATRTAKPGRAQAPMKQEAGGGFVLPPPGTDLVFLREGASSPVQVPGPAAASTEALLQEAQCSGLSWVVALPQVKQEKADAQEEWTPGTAILTSPVLVPGCPSKAVDPGLPPVKQEPPDPEEDKTEENKDDSASKSAPEEEAGGAGTPVITEIFSLGGTRFRDTAVWLPRCINCHLALDWKYNFSFHLC</sequence>
<comment type="subcellular location">
    <subcellularLocation>
        <location evidence="2">Chromosome</location>
    </subcellularLocation>
    <subcellularLocation>
        <location evidence="1">Nucleus matrix</location>
    </subcellularLocation>
    <subcellularLocation>
        <location evidence="3">Nucleus speckle</location>
    </subcellularLocation>
</comment>
<dbReference type="GO" id="GO:0006346">
    <property type="term" value="P:DNA methylation-dependent constitutive heterochromatin formation"/>
    <property type="evidence" value="ECO:0007669"/>
    <property type="project" value="TreeGrafter"/>
</dbReference>
<dbReference type="GO" id="GO:0000122">
    <property type="term" value="P:negative regulation of transcription by RNA polymerase II"/>
    <property type="evidence" value="ECO:0007669"/>
    <property type="project" value="TreeGrafter"/>
</dbReference>
<evidence type="ECO:0000313" key="22">
    <source>
        <dbReference type="Ensembl" id="ENSPCOP00000004286.1"/>
    </source>
</evidence>
<feature type="region of interest" description="Disordered" evidence="19">
    <location>
        <begin position="347"/>
        <end position="405"/>
    </location>
</feature>
<evidence type="ECO:0000256" key="18">
    <source>
        <dbReference type="PROSITE-ProRule" id="PRU00509"/>
    </source>
</evidence>
<feature type="domain" description="CXXC-type" evidence="21">
    <location>
        <begin position="175"/>
        <end position="220"/>
    </location>
</feature>
<dbReference type="Pfam" id="PF02008">
    <property type="entry name" value="zf-CXXC"/>
    <property type="match status" value="2"/>
</dbReference>
<dbReference type="Pfam" id="PF01429">
    <property type="entry name" value="MBD"/>
    <property type="match status" value="1"/>
</dbReference>
<evidence type="ECO:0000256" key="4">
    <source>
        <dbReference type="ARBA" id="ARBA00022454"/>
    </source>
</evidence>
<feature type="region of interest" description="Disordered" evidence="19">
    <location>
        <begin position="226"/>
        <end position="265"/>
    </location>
</feature>
<feature type="compositionally biased region" description="Basic and acidic residues" evidence="19">
    <location>
        <begin position="105"/>
        <end position="120"/>
    </location>
</feature>
<proteinExistence type="predicted"/>
<dbReference type="Ensembl" id="ENSPCOT00000014278.1">
    <property type="protein sequence ID" value="ENSPCOP00000004286.1"/>
    <property type="gene ID" value="ENSPCOG00000012450.1"/>
</dbReference>
<dbReference type="InterPro" id="IPR002857">
    <property type="entry name" value="Znf_CXXC"/>
</dbReference>
<dbReference type="GO" id="GO:0008327">
    <property type="term" value="F:methyl-CpG binding"/>
    <property type="evidence" value="ECO:0007669"/>
    <property type="project" value="TreeGrafter"/>
</dbReference>